<name>A0A0A8YIE2_ARUDO</name>
<reference evidence="1" key="1">
    <citation type="submission" date="2014-09" db="EMBL/GenBank/DDBJ databases">
        <authorList>
            <person name="Magalhaes I.L.F."/>
            <person name="Oliveira U."/>
            <person name="Santos F.R."/>
            <person name="Vidigal T.H.D.A."/>
            <person name="Brescovit A.D."/>
            <person name="Santos A.J."/>
        </authorList>
    </citation>
    <scope>NUCLEOTIDE SEQUENCE</scope>
    <source>
        <tissue evidence="1">Shoot tissue taken approximately 20 cm above the soil surface</tissue>
    </source>
</reference>
<organism evidence="1">
    <name type="scientific">Arundo donax</name>
    <name type="common">Giant reed</name>
    <name type="synonym">Donax arundinaceus</name>
    <dbReference type="NCBI Taxonomy" id="35708"/>
    <lineage>
        <taxon>Eukaryota</taxon>
        <taxon>Viridiplantae</taxon>
        <taxon>Streptophyta</taxon>
        <taxon>Embryophyta</taxon>
        <taxon>Tracheophyta</taxon>
        <taxon>Spermatophyta</taxon>
        <taxon>Magnoliopsida</taxon>
        <taxon>Liliopsida</taxon>
        <taxon>Poales</taxon>
        <taxon>Poaceae</taxon>
        <taxon>PACMAD clade</taxon>
        <taxon>Arundinoideae</taxon>
        <taxon>Arundineae</taxon>
        <taxon>Arundo</taxon>
    </lineage>
</organism>
<reference evidence="1" key="2">
    <citation type="journal article" date="2015" name="Data Brief">
        <title>Shoot transcriptome of the giant reed, Arundo donax.</title>
        <authorList>
            <person name="Barrero R.A."/>
            <person name="Guerrero F.D."/>
            <person name="Moolhuijzen P."/>
            <person name="Goolsby J.A."/>
            <person name="Tidwell J."/>
            <person name="Bellgard S.E."/>
            <person name="Bellgard M.I."/>
        </authorList>
    </citation>
    <scope>NUCLEOTIDE SEQUENCE</scope>
    <source>
        <tissue evidence="1">Shoot tissue taken approximately 20 cm above the soil surface</tissue>
    </source>
</reference>
<dbReference type="EMBL" id="GBRH01272642">
    <property type="protein sequence ID" value="JAD25253.1"/>
    <property type="molecule type" value="Transcribed_RNA"/>
</dbReference>
<dbReference type="AlphaFoldDB" id="A0A0A8YIE2"/>
<evidence type="ECO:0000313" key="1">
    <source>
        <dbReference type="EMBL" id="JAD25253.1"/>
    </source>
</evidence>
<accession>A0A0A8YIE2</accession>
<sequence length="32" mass="3574">MDNCSAPPQISDLNYPFLPFFPLHIPSLDGIN</sequence>
<proteinExistence type="predicted"/>
<protein>
    <submittedName>
        <fullName evidence="1">Uncharacterized protein</fullName>
    </submittedName>
</protein>